<dbReference type="EMBL" id="BAEO01000015">
    <property type="protein sequence ID" value="GAC18259.1"/>
    <property type="molecule type" value="Genomic_DNA"/>
</dbReference>
<dbReference type="STRING" id="493475.GARC_1279"/>
<sequence>MFIAISLHILAATIWVGGMFFAYSFLRPAAADILEPPQRLTLWVKVFKKFFNWVWLAIILLIVSGHFMIAQLGGLANVGKHIHIMMLLGYIMTAIFMHVYFAPFKRLKAAVGLEDWSKAASNLNVIRKMILLNLALGLLTVFVASAGRYIML</sequence>
<evidence type="ECO:0000256" key="1">
    <source>
        <dbReference type="SAM" id="Phobius"/>
    </source>
</evidence>
<proteinExistence type="predicted"/>
<dbReference type="eggNOG" id="COG5615">
    <property type="taxonomic scope" value="Bacteria"/>
</dbReference>
<keyword evidence="1" id="KW-0812">Transmembrane</keyword>
<feature type="domain" description="Copper resistance protein D" evidence="2">
    <location>
        <begin position="45"/>
        <end position="145"/>
    </location>
</feature>
<dbReference type="AlphaFoldDB" id="K6XC94"/>
<gene>
    <name evidence="3" type="ORF">GARC_1279</name>
</gene>
<dbReference type="Proteomes" id="UP000006327">
    <property type="component" value="Unassembled WGS sequence"/>
</dbReference>
<dbReference type="InterPro" id="IPR008457">
    <property type="entry name" value="Cu-R_CopD_dom"/>
</dbReference>
<name>K6XC94_9ALTE</name>
<evidence type="ECO:0000313" key="3">
    <source>
        <dbReference type="EMBL" id="GAC18259.1"/>
    </source>
</evidence>
<keyword evidence="1" id="KW-0472">Membrane</keyword>
<feature type="transmembrane region" description="Helical" evidence="1">
    <location>
        <begin position="130"/>
        <end position="151"/>
    </location>
</feature>
<comment type="caution">
    <text evidence="3">The sequence shown here is derived from an EMBL/GenBank/DDBJ whole genome shotgun (WGS) entry which is preliminary data.</text>
</comment>
<accession>K6XC94</accession>
<dbReference type="GO" id="GO:0016020">
    <property type="term" value="C:membrane"/>
    <property type="evidence" value="ECO:0007669"/>
    <property type="project" value="InterPro"/>
</dbReference>
<reference evidence="3 4" key="1">
    <citation type="journal article" date="2017" name="Antonie Van Leeuwenhoek">
        <title>Rhizobium rhizosphaerae sp. nov., a novel species isolated from rice rhizosphere.</title>
        <authorList>
            <person name="Zhao J.J."/>
            <person name="Zhang J."/>
            <person name="Zhang R.J."/>
            <person name="Zhang C.W."/>
            <person name="Yin H.Q."/>
            <person name="Zhang X.X."/>
        </authorList>
    </citation>
    <scope>NUCLEOTIDE SEQUENCE [LARGE SCALE GENOMIC DNA]</scope>
    <source>
        <strain evidence="3 4">BSs20135</strain>
    </source>
</reference>
<evidence type="ECO:0000259" key="2">
    <source>
        <dbReference type="Pfam" id="PF05425"/>
    </source>
</evidence>
<keyword evidence="4" id="KW-1185">Reference proteome</keyword>
<dbReference type="RefSeq" id="WP_007617919.1">
    <property type="nucleotide sequence ID" value="NZ_BAEO01000015.1"/>
</dbReference>
<feature type="transmembrane region" description="Helical" evidence="1">
    <location>
        <begin position="82"/>
        <end position="101"/>
    </location>
</feature>
<feature type="transmembrane region" description="Helical" evidence="1">
    <location>
        <begin position="50"/>
        <end position="70"/>
    </location>
</feature>
<evidence type="ECO:0000313" key="4">
    <source>
        <dbReference type="Proteomes" id="UP000006327"/>
    </source>
</evidence>
<dbReference type="Pfam" id="PF05425">
    <property type="entry name" value="CopD"/>
    <property type="match status" value="1"/>
</dbReference>
<keyword evidence="1" id="KW-1133">Transmembrane helix</keyword>
<organism evidence="3 4">
    <name type="scientific">Paraglaciecola arctica BSs20135</name>
    <dbReference type="NCBI Taxonomy" id="493475"/>
    <lineage>
        <taxon>Bacteria</taxon>
        <taxon>Pseudomonadati</taxon>
        <taxon>Pseudomonadota</taxon>
        <taxon>Gammaproteobacteria</taxon>
        <taxon>Alteromonadales</taxon>
        <taxon>Alteromonadaceae</taxon>
        <taxon>Paraglaciecola</taxon>
    </lineage>
</organism>
<dbReference type="OrthoDB" id="8419862at2"/>
<protein>
    <submittedName>
        <fullName evidence="3">Conserved hypothetical membrane spanning protein</fullName>
    </submittedName>
</protein>